<evidence type="ECO:0000259" key="1">
    <source>
        <dbReference type="Pfam" id="PF07035"/>
    </source>
</evidence>
<name>A0AAW2IBB3_9NEOP</name>
<protein>
    <recommendedName>
        <fullName evidence="1">Mic1 domain-containing protein</fullName>
    </recommendedName>
</protein>
<gene>
    <name evidence="2" type="ORF">PYX00_001037</name>
</gene>
<dbReference type="GO" id="GO:0010506">
    <property type="term" value="P:regulation of autophagy"/>
    <property type="evidence" value="ECO:0007669"/>
    <property type="project" value="InterPro"/>
</dbReference>
<dbReference type="GO" id="GO:0031902">
    <property type="term" value="C:late endosome membrane"/>
    <property type="evidence" value="ECO:0007669"/>
    <property type="project" value="TreeGrafter"/>
</dbReference>
<dbReference type="PANTHER" id="PTHR12897:SF4">
    <property type="entry name" value="REGULATOR OF MON1-CCZ1 COMPLEX"/>
    <property type="match status" value="1"/>
</dbReference>
<organism evidence="2">
    <name type="scientific">Menopon gallinae</name>
    <name type="common">poultry shaft louse</name>
    <dbReference type="NCBI Taxonomy" id="328185"/>
    <lineage>
        <taxon>Eukaryota</taxon>
        <taxon>Metazoa</taxon>
        <taxon>Ecdysozoa</taxon>
        <taxon>Arthropoda</taxon>
        <taxon>Hexapoda</taxon>
        <taxon>Insecta</taxon>
        <taxon>Pterygota</taxon>
        <taxon>Neoptera</taxon>
        <taxon>Paraneoptera</taxon>
        <taxon>Psocodea</taxon>
        <taxon>Troctomorpha</taxon>
        <taxon>Phthiraptera</taxon>
        <taxon>Amblycera</taxon>
        <taxon>Menoponidae</taxon>
        <taxon>Menopon</taxon>
    </lineage>
</organism>
<dbReference type="GO" id="GO:0035658">
    <property type="term" value="C:Mon1-Ccz1 complex"/>
    <property type="evidence" value="ECO:0007669"/>
    <property type="project" value="InterPro"/>
</dbReference>
<comment type="caution">
    <text evidence="2">The sequence shown here is derived from an EMBL/GenBank/DDBJ whole genome shotgun (WGS) entry which is preliminary data.</text>
</comment>
<sequence length="489" mass="55404">MQPYNQYLLHKRGVLTKLPKFQIDIPVNSTKGVVLERDVTVTKLYGNTCILVQRHGCRTPGSSTPGAQIVVYTIHRLLQTTRKTHILYLESTGRFALSIIDNLIVVHNQASCSSMLFDIGTENEGVDPLPVKSIVKPRSIRPYLLTLPGQQPFHCQLDTSNWVVFQPNIIIDAKLGLLWYVEIDIPAFIANGPPPEKLVDFLLRRRPDTTLPLLLQVLEDITEPVEKNKKNLSRLGQIFDMINAPYRKQLNMLAEPHIATPAGLVFSSQTQPKDLGPDKIVIDQCLTYSHIFSKYPEKKCLETYDGDLAIKIILEYIRSLNDAQIPVQELNKLLITCLLEEEHGLSRLHHLLQYRVLADSKPLACTLLSLENVYPPAIQLSLDMLKRLGNADDEIIEILLHKQLILPTIRFARSVGLADQISARKFLEAAQAVNNPALFYSVYKFFEQRNVRLKGTPNFAKGELCQPFVDHFKTLFNECNTENVKEAVK</sequence>
<evidence type="ECO:0000313" key="2">
    <source>
        <dbReference type="EMBL" id="KAL0279494.1"/>
    </source>
</evidence>
<accession>A0AAW2IBB3</accession>
<dbReference type="AlphaFoldDB" id="A0AAW2IBB3"/>
<dbReference type="EMBL" id="JARGDH010000001">
    <property type="protein sequence ID" value="KAL0279494.1"/>
    <property type="molecule type" value="Genomic_DNA"/>
</dbReference>
<dbReference type="InterPro" id="IPR040371">
    <property type="entry name" value="RMC1"/>
</dbReference>
<dbReference type="PANTHER" id="PTHR12897">
    <property type="entry name" value="COLON CANCER-ASSOCIATED PROTEIN MIC1"/>
    <property type="match status" value="1"/>
</dbReference>
<proteinExistence type="predicted"/>
<dbReference type="GO" id="GO:0005765">
    <property type="term" value="C:lysosomal membrane"/>
    <property type="evidence" value="ECO:0007669"/>
    <property type="project" value="TreeGrafter"/>
</dbReference>
<feature type="domain" description="Mic1" evidence="1">
    <location>
        <begin position="212"/>
        <end position="461"/>
    </location>
</feature>
<dbReference type="InterPro" id="IPR009755">
    <property type="entry name" value="RMC1_C"/>
</dbReference>
<dbReference type="Pfam" id="PF07035">
    <property type="entry name" value="RMC1_C"/>
    <property type="match status" value="1"/>
</dbReference>
<reference evidence="2" key="1">
    <citation type="journal article" date="2024" name="Gigascience">
        <title>Chromosome-level genome of the poultry shaft louse Menopon gallinae provides insight into the host-switching and adaptive evolution of parasitic lice.</title>
        <authorList>
            <person name="Xu Y."/>
            <person name="Ma L."/>
            <person name="Liu S."/>
            <person name="Liang Y."/>
            <person name="Liu Q."/>
            <person name="He Z."/>
            <person name="Tian L."/>
            <person name="Duan Y."/>
            <person name="Cai W."/>
            <person name="Li H."/>
            <person name="Song F."/>
        </authorList>
    </citation>
    <scope>NUCLEOTIDE SEQUENCE</scope>
    <source>
        <strain evidence="2">Cailab_2023a</strain>
    </source>
</reference>